<dbReference type="Proteomes" id="UP001596109">
    <property type="component" value="Unassembled WGS sequence"/>
</dbReference>
<dbReference type="Pfam" id="PF00512">
    <property type="entry name" value="HisKA"/>
    <property type="match status" value="1"/>
</dbReference>
<evidence type="ECO:0000256" key="13">
    <source>
        <dbReference type="ARBA" id="ARBA00023136"/>
    </source>
</evidence>
<gene>
    <name evidence="16" type="ORF">ACFPRA_11250</name>
</gene>
<evidence type="ECO:0000256" key="2">
    <source>
        <dbReference type="ARBA" id="ARBA00004651"/>
    </source>
</evidence>
<evidence type="ECO:0000256" key="12">
    <source>
        <dbReference type="ARBA" id="ARBA00023012"/>
    </source>
</evidence>
<feature type="transmembrane region" description="Helical" evidence="14">
    <location>
        <begin position="434"/>
        <end position="453"/>
    </location>
</feature>
<evidence type="ECO:0000256" key="4">
    <source>
        <dbReference type="ARBA" id="ARBA00022475"/>
    </source>
</evidence>
<dbReference type="EC" id="2.7.13.3" evidence="3"/>
<dbReference type="InterPro" id="IPR005467">
    <property type="entry name" value="His_kinase_dom"/>
</dbReference>
<evidence type="ECO:0000313" key="17">
    <source>
        <dbReference type="Proteomes" id="UP001596109"/>
    </source>
</evidence>
<dbReference type="InterPro" id="IPR003594">
    <property type="entry name" value="HATPase_dom"/>
</dbReference>
<dbReference type="Pfam" id="PF02518">
    <property type="entry name" value="HATPase_c"/>
    <property type="match status" value="1"/>
</dbReference>
<evidence type="ECO:0000259" key="15">
    <source>
        <dbReference type="PROSITE" id="PS50109"/>
    </source>
</evidence>
<dbReference type="InterPro" id="IPR036890">
    <property type="entry name" value="HATPase_C_sf"/>
</dbReference>
<dbReference type="SMART" id="SM00387">
    <property type="entry name" value="HATPase_c"/>
    <property type="match status" value="1"/>
</dbReference>
<evidence type="ECO:0000256" key="11">
    <source>
        <dbReference type="ARBA" id="ARBA00022989"/>
    </source>
</evidence>
<keyword evidence="17" id="KW-1185">Reference proteome</keyword>
<dbReference type="EMBL" id="JBHSNO010000005">
    <property type="protein sequence ID" value="MFC5589468.1"/>
    <property type="molecule type" value="Genomic_DNA"/>
</dbReference>
<protein>
    <recommendedName>
        <fullName evidence="3">histidine kinase</fullName>
        <ecNumber evidence="3">2.7.13.3</ecNumber>
    </recommendedName>
</protein>
<keyword evidence="9 16" id="KW-0418">Kinase</keyword>
<keyword evidence="6" id="KW-0808">Transferase</keyword>
<evidence type="ECO:0000256" key="5">
    <source>
        <dbReference type="ARBA" id="ARBA00022553"/>
    </source>
</evidence>
<evidence type="ECO:0000256" key="10">
    <source>
        <dbReference type="ARBA" id="ARBA00022840"/>
    </source>
</evidence>
<accession>A0ABW0TM65</accession>
<dbReference type="CDD" id="cd00082">
    <property type="entry name" value="HisKA"/>
    <property type="match status" value="1"/>
</dbReference>
<comment type="caution">
    <text evidence="16">The sequence shown here is derived from an EMBL/GenBank/DDBJ whole genome shotgun (WGS) entry which is preliminary data.</text>
</comment>
<keyword evidence="8" id="KW-0547">Nucleotide-binding</keyword>
<evidence type="ECO:0000256" key="3">
    <source>
        <dbReference type="ARBA" id="ARBA00012438"/>
    </source>
</evidence>
<comment type="subcellular location">
    <subcellularLocation>
        <location evidence="2">Cell membrane</location>
        <topology evidence="2">Multi-pass membrane protein</topology>
    </subcellularLocation>
</comment>
<dbReference type="InterPro" id="IPR036097">
    <property type="entry name" value="HisK_dim/P_sf"/>
</dbReference>
<dbReference type="PANTHER" id="PTHR45528:SF1">
    <property type="entry name" value="SENSOR HISTIDINE KINASE CPXA"/>
    <property type="match status" value="1"/>
</dbReference>
<dbReference type="RefSeq" id="WP_381434188.1">
    <property type="nucleotide sequence ID" value="NZ_JBHSNO010000005.1"/>
</dbReference>
<reference evidence="17" key="1">
    <citation type="journal article" date="2019" name="Int. J. Syst. Evol. Microbiol.">
        <title>The Global Catalogue of Microorganisms (GCM) 10K type strain sequencing project: providing services to taxonomists for standard genome sequencing and annotation.</title>
        <authorList>
            <consortium name="The Broad Institute Genomics Platform"/>
            <consortium name="The Broad Institute Genome Sequencing Center for Infectious Disease"/>
            <person name="Wu L."/>
            <person name="Ma J."/>
        </authorList>
    </citation>
    <scope>NUCLEOTIDE SEQUENCE [LARGE SCALE GENOMIC DNA]</scope>
    <source>
        <strain evidence="17">CGMCC 4.1434</strain>
    </source>
</reference>
<keyword evidence="10" id="KW-0067">ATP-binding</keyword>
<evidence type="ECO:0000256" key="1">
    <source>
        <dbReference type="ARBA" id="ARBA00000085"/>
    </source>
</evidence>
<feature type="transmembrane region" description="Helical" evidence="14">
    <location>
        <begin position="293"/>
        <end position="315"/>
    </location>
</feature>
<dbReference type="SUPFAM" id="SSF47384">
    <property type="entry name" value="Homodimeric domain of signal transducing histidine kinase"/>
    <property type="match status" value="1"/>
</dbReference>
<evidence type="ECO:0000256" key="14">
    <source>
        <dbReference type="SAM" id="Phobius"/>
    </source>
</evidence>
<dbReference type="InterPro" id="IPR003661">
    <property type="entry name" value="HisK_dim/P_dom"/>
</dbReference>
<evidence type="ECO:0000256" key="9">
    <source>
        <dbReference type="ARBA" id="ARBA00022777"/>
    </source>
</evidence>
<dbReference type="Gene3D" id="3.30.565.10">
    <property type="entry name" value="Histidine kinase-like ATPase, C-terminal domain"/>
    <property type="match status" value="1"/>
</dbReference>
<keyword evidence="7 14" id="KW-0812">Transmembrane</keyword>
<keyword evidence="12" id="KW-0902">Two-component regulatory system</keyword>
<dbReference type="GO" id="GO:0016301">
    <property type="term" value="F:kinase activity"/>
    <property type="evidence" value="ECO:0007669"/>
    <property type="project" value="UniProtKB-KW"/>
</dbReference>
<feature type="transmembrane region" description="Helical" evidence="14">
    <location>
        <begin position="336"/>
        <end position="359"/>
    </location>
</feature>
<comment type="catalytic activity">
    <reaction evidence="1">
        <text>ATP + protein L-histidine = ADP + protein N-phospho-L-histidine.</text>
        <dbReference type="EC" id="2.7.13.3"/>
    </reaction>
</comment>
<organism evidence="16 17">
    <name type="scientific">Sporosarcina soli</name>
    <dbReference type="NCBI Taxonomy" id="334736"/>
    <lineage>
        <taxon>Bacteria</taxon>
        <taxon>Bacillati</taxon>
        <taxon>Bacillota</taxon>
        <taxon>Bacilli</taxon>
        <taxon>Bacillales</taxon>
        <taxon>Caryophanaceae</taxon>
        <taxon>Sporosarcina</taxon>
    </lineage>
</organism>
<dbReference type="Gene3D" id="1.10.287.130">
    <property type="match status" value="1"/>
</dbReference>
<keyword evidence="5" id="KW-0597">Phosphoprotein</keyword>
<feature type="transmembrane region" description="Helical" evidence="14">
    <location>
        <begin position="371"/>
        <end position="396"/>
    </location>
</feature>
<sequence>MKRNTSIPYLIWASLVVIVLMALQSFVENGNYRYVGKSYVESDDFQQEMENFYTNFSTAILNPVDLEAAKKNIIVTSSEIEEHRTYYGTLSEQVDNIEEQYAERIADAEAAKKENLKKTLVEERDAKITDIRKNFESDAHVEAKIRADKERQLEQEWKDHIRSAKEQLYFPVAYELTDIQSGETFKTGDISVAAGYKKTFNKKEGYLRATPYPINDFDYDSYPSESVYEWGDSVFSNQEVTVATTPNHSLFMALESGQPQAVKRFEGTVIVPKSAMKEGQLGRNVDQYNRRLLGIYTLGGLGLLALLALASIMRFKKEWVTKSSFASRYDRLKLDLKVALLILSAMIVWGFTFTILHRYTWFFFQYSIENGLFLLLSFVALVFLLWATVFQLVLLVERLKNVETLEQEIRDSYSVKFLKALQGMFLNRKMGAQTFILLIGFFLAGIGFVGMFLDPFFVVIYTFCVLFLGLPALYIFVKRAAYLNRILVATEAMANGRLNEDIKVVGKSPLAEHAKNLNNLREGVRVSMTEQAKSERLKTELITNVSHDLRTPLTSIITYTDLLKNEELSSEERSKYVDILDKKSQRLKTLIEDLFEVSKMASGNLELHKQRVDLTQLLQQALAEHEEEISKSGLDFRVNSSDSPLIAYVDGQRWWRVLDNLIVNSIKYTLQGTRVYITLRKVGDTAEFVVKNITKYELGDNTDELFERFKRADTSRHTDGSGLGLAIAQSIVDMHNGNMKIEVDGDLFKVTVVVAAI</sequence>
<dbReference type="SUPFAM" id="SSF55874">
    <property type="entry name" value="ATPase domain of HSP90 chaperone/DNA topoisomerase II/histidine kinase"/>
    <property type="match status" value="1"/>
</dbReference>
<dbReference type="SMART" id="SM00388">
    <property type="entry name" value="HisKA"/>
    <property type="match status" value="1"/>
</dbReference>
<dbReference type="PRINTS" id="PR00344">
    <property type="entry name" value="BCTRLSENSOR"/>
</dbReference>
<feature type="domain" description="Histidine kinase" evidence="15">
    <location>
        <begin position="544"/>
        <end position="757"/>
    </location>
</feature>
<dbReference type="PROSITE" id="PS50109">
    <property type="entry name" value="HIS_KIN"/>
    <property type="match status" value="1"/>
</dbReference>
<evidence type="ECO:0000256" key="6">
    <source>
        <dbReference type="ARBA" id="ARBA00022679"/>
    </source>
</evidence>
<feature type="transmembrane region" description="Helical" evidence="14">
    <location>
        <begin position="7"/>
        <end position="27"/>
    </location>
</feature>
<dbReference type="PANTHER" id="PTHR45528">
    <property type="entry name" value="SENSOR HISTIDINE KINASE CPXA"/>
    <property type="match status" value="1"/>
</dbReference>
<keyword evidence="4" id="KW-1003">Cell membrane</keyword>
<feature type="transmembrane region" description="Helical" evidence="14">
    <location>
        <begin position="459"/>
        <end position="477"/>
    </location>
</feature>
<evidence type="ECO:0000313" key="16">
    <source>
        <dbReference type="EMBL" id="MFC5589468.1"/>
    </source>
</evidence>
<dbReference type="InterPro" id="IPR004358">
    <property type="entry name" value="Sig_transdc_His_kin-like_C"/>
</dbReference>
<keyword evidence="11 14" id="KW-1133">Transmembrane helix</keyword>
<proteinExistence type="predicted"/>
<evidence type="ECO:0000256" key="7">
    <source>
        <dbReference type="ARBA" id="ARBA00022692"/>
    </source>
</evidence>
<evidence type="ECO:0000256" key="8">
    <source>
        <dbReference type="ARBA" id="ARBA00022741"/>
    </source>
</evidence>
<dbReference type="InterPro" id="IPR050398">
    <property type="entry name" value="HssS/ArlS-like"/>
</dbReference>
<keyword evidence="13 14" id="KW-0472">Membrane</keyword>
<name>A0ABW0TM65_9BACL</name>